<sequence>MEGFEGVLKRHMLTISVTNKCPARCAHCLAESSPSERNHFTASEIEQIYLSARELEEIGLVVMTGGEPTELGDDLFEAISRISISGVTVRLVTNACWATDSSRTKRMITKLREAGVNEINYSLDDYHAVWIPPENVIRAYKLSRAQGFSGVVVAAAEGPKSKYNLEWIKCHIDNDINVTHPDVIAKSENLEVAKDGTVYQAAIHGYSRVGRAHRMRSDLVIMREGLIDYNISCPEILDQIYVDSEGNIGACCGIRVTRNRVLSIGKVFEENLRDVYLRATSDLLMRAIHVLGPGWLLKFAAGLDDTVRVRDKYANICEMCEDLTTQENAIETLKNHADYIESKILNMVS</sequence>
<dbReference type="InterPro" id="IPR058240">
    <property type="entry name" value="rSAM_sf"/>
</dbReference>
<dbReference type="GO" id="GO:0051536">
    <property type="term" value="F:iron-sulfur cluster binding"/>
    <property type="evidence" value="ECO:0007669"/>
    <property type="project" value="UniProtKB-KW"/>
</dbReference>
<evidence type="ECO:0000259" key="5">
    <source>
        <dbReference type="PROSITE" id="PS51918"/>
    </source>
</evidence>
<dbReference type="AlphaFoldDB" id="Q6E3K8"/>
<dbReference type="SFLD" id="SFLDG01067">
    <property type="entry name" value="SPASM/twitch_domain_containing"/>
    <property type="match status" value="1"/>
</dbReference>
<dbReference type="InterPro" id="IPR007197">
    <property type="entry name" value="rSAM"/>
</dbReference>
<evidence type="ECO:0000256" key="4">
    <source>
        <dbReference type="ARBA" id="ARBA00023014"/>
    </source>
</evidence>
<gene>
    <name evidence="6" type="primary">pcfB</name>
</gene>
<dbReference type="InterPro" id="IPR050377">
    <property type="entry name" value="Radical_SAM_PqqE_MftC-like"/>
</dbReference>
<proteinExistence type="predicted"/>
<keyword evidence="2" id="KW-0479">Metal-binding</keyword>
<reference evidence="6" key="1">
    <citation type="journal article" date="2004" name="Appl. Environ. Microbiol.">
        <title>Molecular and genetic characterization of propionicin F, a bacteriocin from Propionibacterium freudenreichii.</title>
        <authorList>
            <person name="Brede D.A."/>
            <person name="Faye T."/>
            <person name="Johnsborg O."/>
            <person name="Oedegaard I."/>
            <person name="Nes I.F."/>
            <person name="Holo H."/>
        </authorList>
    </citation>
    <scope>NUCLEOTIDE SEQUENCE</scope>
    <source>
        <strain evidence="6">LMGT 2946</strain>
    </source>
</reference>
<dbReference type="SUPFAM" id="SSF102114">
    <property type="entry name" value="Radical SAM enzymes"/>
    <property type="match status" value="1"/>
</dbReference>
<evidence type="ECO:0000256" key="1">
    <source>
        <dbReference type="ARBA" id="ARBA00022691"/>
    </source>
</evidence>
<organism evidence="6">
    <name type="scientific">Propionibacterium freudenreichii</name>
    <dbReference type="NCBI Taxonomy" id="1744"/>
    <lineage>
        <taxon>Bacteria</taxon>
        <taxon>Bacillati</taxon>
        <taxon>Actinomycetota</taxon>
        <taxon>Actinomycetes</taxon>
        <taxon>Propionibacteriales</taxon>
        <taxon>Propionibacteriaceae</taxon>
        <taxon>Propionibacterium</taxon>
    </lineage>
</organism>
<dbReference type="Pfam" id="PF04055">
    <property type="entry name" value="Radical_SAM"/>
    <property type="match status" value="1"/>
</dbReference>
<dbReference type="PANTHER" id="PTHR11228:SF34">
    <property type="entry name" value="TUNGSTEN-CONTAINING ALDEHYDE FERREDOXIN OXIDOREDUCTASE COFACTOR MODIFYING PROTEIN"/>
    <property type="match status" value="1"/>
</dbReference>
<dbReference type="EMBL" id="AY587566">
    <property type="protein sequence ID" value="AAT47516.1"/>
    <property type="molecule type" value="Genomic_DNA"/>
</dbReference>
<accession>Q6E3K8</accession>
<keyword evidence="4" id="KW-0411">Iron-sulfur</keyword>
<protein>
    <submittedName>
        <fullName evidence="6">Putative radical SAM superfamily protein</fullName>
    </submittedName>
</protein>
<dbReference type="SFLD" id="SFLDS00029">
    <property type="entry name" value="Radical_SAM"/>
    <property type="match status" value="1"/>
</dbReference>
<keyword evidence="1" id="KW-0949">S-adenosyl-L-methionine</keyword>
<dbReference type="PANTHER" id="PTHR11228">
    <property type="entry name" value="RADICAL SAM DOMAIN PROTEIN"/>
    <property type="match status" value="1"/>
</dbReference>
<evidence type="ECO:0000256" key="2">
    <source>
        <dbReference type="ARBA" id="ARBA00022723"/>
    </source>
</evidence>
<name>Q6E3K8_9ACTN</name>
<dbReference type="Gene3D" id="3.20.20.70">
    <property type="entry name" value="Aldolase class I"/>
    <property type="match status" value="1"/>
</dbReference>
<evidence type="ECO:0000313" key="6">
    <source>
        <dbReference type="EMBL" id="AAT47516.1"/>
    </source>
</evidence>
<feature type="domain" description="Radical SAM core" evidence="5">
    <location>
        <begin position="7"/>
        <end position="216"/>
    </location>
</feature>
<dbReference type="CDD" id="cd01335">
    <property type="entry name" value="Radical_SAM"/>
    <property type="match status" value="1"/>
</dbReference>
<dbReference type="SFLD" id="SFLDF00569">
    <property type="entry name" value="pcfB-like"/>
    <property type="match status" value="1"/>
</dbReference>
<dbReference type="InterPro" id="IPR013785">
    <property type="entry name" value="Aldolase_TIM"/>
</dbReference>
<dbReference type="GO" id="GO:0046872">
    <property type="term" value="F:metal ion binding"/>
    <property type="evidence" value="ECO:0007669"/>
    <property type="project" value="UniProtKB-KW"/>
</dbReference>
<evidence type="ECO:0000256" key="3">
    <source>
        <dbReference type="ARBA" id="ARBA00023004"/>
    </source>
</evidence>
<dbReference type="CDD" id="cd21109">
    <property type="entry name" value="SPASM"/>
    <property type="match status" value="1"/>
</dbReference>
<dbReference type="PROSITE" id="PS51918">
    <property type="entry name" value="RADICAL_SAM"/>
    <property type="match status" value="1"/>
</dbReference>
<keyword evidence="3" id="KW-0408">Iron</keyword>
<dbReference type="GO" id="GO:0003824">
    <property type="term" value="F:catalytic activity"/>
    <property type="evidence" value="ECO:0007669"/>
    <property type="project" value="InterPro"/>
</dbReference>